<dbReference type="Gene3D" id="3.90.220.20">
    <property type="entry name" value="DNA methylase specificity domains"/>
    <property type="match status" value="1"/>
</dbReference>
<name>A0A4Y1WQ56_9BACT</name>
<dbReference type="KEGG" id="acou:A5CBH24_03850"/>
<dbReference type="GO" id="GO:0009307">
    <property type="term" value="P:DNA restriction-modification system"/>
    <property type="evidence" value="ECO:0007669"/>
    <property type="project" value="UniProtKB-KW"/>
</dbReference>
<keyword evidence="3" id="KW-0238">DNA-binding</keyword>
<dbReference type="SUPFAM" id="SSF116734">
    <property type="entry name" value="DNA methylase specificity domain"/>
    <property type="match status" value="1"/>
</dbReference>
<protein>
    <recommendedName>
        <fullName evidence="4">Type I restriction modification DNA specificity domain-containing protein</fullName>
    </recommendedName>
</protein>
<evidence type="ECO:0000256" key="3">
    <source>
        <dbReference type="ARBA" id="ARBA00023125"/>
    </source>
</evidence>
<dbReference type="Proteomes" id="UP000318946">
    <property type="component" value="Chromosome"/>
</dbReference>
<dbReference type="InterPro" id="IPR044946">
    <property type="entry name" value="Restrct_endonuc_typeI_TRD_sf"/>
</dbReference>
<keyword evidence="6" id="KW-1185">Reference proteome</keyword>
<dbReference type="AlphaFoldDB" id="A0A4Y1WQ56"/>
<dbReference type="PANTHER" id="PTHR30408:SF12">
    <property type="entry name" value="TYPE I RESTRICTION ENZYME MJAVIII SPECIFICITY SUBUNIT"/>
    <property type="match status" value="1"/>
</dbReference>
<keyword evidence="2" id="KW-0680">Restriction system</keyword>
<evidence type="ECO:0000256" key="2">
    <source>
        <dbReference type="ARBA" id="ARBA00022747"/>
    </source>
</evidence>
<evidence type="ECO:0000313" key="6">
    <source>
        <dbReference type="Proteomes" id="UP000318946"/>
    </source>
</evidence>
<sequence length="195" mass="22566">MSAIIHRCYSSQTNMIPLSELLKQCSDRNRSGSDLQVLSVSNKYGFIAQSDQFEDREVASDDTSNYKVVKKGMFAYNPARINVGSIALYEMDSNGIVSPMYVCFTTKSELLPSYLKYYFASQTFKHEMYKRLEGSVRLCLTFEELCNIEIHLPSIEQQKNISKYISKIENNLSLVDSIFSKYQQQRRYLLSQMFI</sequence>
<dbReference type="Pfam" id="PF01420">
    <property type="entry name" value="Methylase_S"/>
    <property type="match status" value="1"/>
</dbReference>
<feature type="domain" description="Type I restriction modification DNA specificity" evidence="4">
    <location>
        <begin position="81"/>
        <end position="173"/>
    </location>
</feature>
<dbReference type="EMBL" id="AP019735">
    <property type="protein sequence ID" value="BBL03072.1"/>
    <property type="molecule type" value="Genomic_DNA"/>
</dbReference>
<dbReference type="GO" id="GO:0003677">
    <property type="term" value="F:DNA binding"/>
    <property type="evidence" value="ECO:0007669"/>
    <property type="project" value="UniProtKB-KW"/>
</dbReference>
<organism evidence="5 6">
    <name type="scientific">Alistipes communis</name>
    <dbReference type="NCBI Taxonomy" id="2585118"/>
    <lineage>
        <taxon>Bacteria</taxon>
        <taxon>Pseudomonadati</taxon>
        <taxon>Bacteroidota</taxon>
        <taxon>Bacteroidia</taxon>
        <taxon>Bacteroidales</taxon>
        <taxon>Rikenellaceae</taxon>
        <taxon>Alistipes</taxon>
    </lineage>
</organism>
<evidence type="ECO:0000259" key="4">
    <source>
        <dbReference type="Pfam" id="PF01420"/>
    </source>
</evidence>
<proteinExistence type="inferred from homology"/>
<dbReference type="InterPro" id="IPR052021">
    <property type="entry name" value="Type-I_RS_S_subunit"/>
</dbReference>
<evidence type="ECO:0000313" key="5">
    <source>
        <dbReference type="EMBL" id="BBL03072.1"/>
    </source>
</evidence>
<dbReference type="InterPro" id="IPR000055">
    <property type="entry name" value="Restrct_endonuc_typeI_TRD"/>
</dbReference>
<comment type="similarity">
    <text evidence="1">Belongs to the type-I restriction system S methylase family.</text>
</comment>
<gene>
    <name evidence="5" type="ORF">A5CBH24_03850</name>
</gene>
<dbReference type="PANTHER" id="PTHR30408">
    <property type="entry name" value="TYPE-1 RESTRICTION ENZYME ECOKI SPECIFICITY PROTEIN"/>
    <property type="match status" value="1"/>
</dbReference>
<evidence type="ECO:0000256" key="1">
    <source>
        <dbReference type="ARBA" id="ARBA00010923"/>
    </source>
</evidence>
<reference evidence="6" key="1">
    <citation type="submission" date="2019-06" db="EMBL/GenBank/DDBJ databases">
        <title>Alistipes onderdonkii subsp. vulgaris subsp. nov., Alistipes dispar sp. nov. and Alistipes communis sp. nov., isolated from human faeces, and creation of Alistipes onderdonkii subsp. onderdonkii subsp. nov.</title>
        <authorList>
            <person name="Sakamoto M."/>
            <person name="Ikeyama N."/>
            <person name="Ogata Y."/>
            <person name="Suda W."/>
            <person name="Iino T."/>
            <person name="Hattori M."/>
            <person name="Ohkuma M."/>
        </authorList>
    </citation>
    <scope>NUCLEOTIDE SEQUENCE [LARGE SCALE GENOMIC DNA]</scope>
    <source>
        <strain evidence="6">5CBH24</strain>
    </source>
</reference>
<dbReference type="REBASE" id="313722">
    <property type="entry name" value="S2.AspH24ORF3890P"/>
</dbReference>
<accession>A0A4Y1WQ56</accession>